<dbReference type="InterPro" id="IPR036761">
    <property type="entry name" value="TTHA0802/YceI-like_sf"/>
</dbReference>
<dbReference type="Gene3D" id="2.40.128.110">
    <property type="entry name" value="Lipid/polyisoprenoid-binding, YceI-like"/>
    <property type="match status" value="1"/>
</dbReference>
<evidence type="ECO:0000313" key="2">
    <source>
        <dbReference type="EMBL" id="SUZ50866.1"/>
    </source>
</evidence>
<dbReference type="SUPFAM" id="SSF101874">
    <property type="entry name" value="YceI-like"/>
    <property type="match status" value="1"/>
</dbReference>
<proteinExistence type="predicted"/>
<protein>
    <recommendedName>
        <fullName evidence="1">Lipid/polyisoprenoid-binding YceI-like domain-containing protein</fullName>
    </recommendedName>
</protein>
<dbReference type="SMART" id="SM00867">
    <property type="entry name" value="YceI"/>
    <property type="match status" value="1"/>
</dbReference>
<gene>
    <name evidence="2" type="ORF">METZ01_LOCUS3720</name>
</gene>
<feature type="domain" description="Lipid/polyisoprenoid-binding YceI-like" evidence="1">
    <location>
        <begin position="24"/>
        <end position="192"/>
    </location>
</feature>
<dbReference type="AlphaFoldDB" id="A0A381N8B2"/>
<dbReference type="Pfam" id="PF04264">
    <property type="entry name" value="YceI"/>
    <property type="match status" value="1"/>
</dbReference>
<name>A0A381N8B2_9ZZZZ</name>
<accession>A0A381N8B2</accession>
<evidence type="ECO:0000259" key="1">
    <source>
        <dbReference type="SMART" id="SM00867"/>
    </source>
</evidence>
<dbReference type="EMBL" id="UINC01000193">
    <property type="protein sequence ID" value="SUZ50866.1"/>
    <property type="molecule type" value="Genomic_DNA"/>
</dbReference>
<organism evidence="2">
    <name type="scientific">marine metagenome</name>
    <dbReference type="NCBI Taxonomy" id="408172"/>
    <lineage>
        <taxon>unclassified sequences</taxon>
        <taxon>metagenomes</taxon>
        <taxon>ecological metagenomes</taxon>
    </lineage>
</organism>
<dbReference type="InterPro" id="IPR007372">
    <property type="entry name" value="Lipid/polyisoprenoid-bd_YceI"/>
</dbReference>
<dbReference type="PANTHER" id="PTHR34406">
    <property type="entry name" value="PROTEIN YCEI"/>
    <property type="match status" value="1"/>
</dbReference>
<dbReference type="PANTHER" id="PTHR34406:SF1">
    <property type="entry name" value="PROTEIN YCEI"/>
    <property type="match status" value="1"/>
</dbReference>
<reference evidence="2" key="1">
    <citation type="submission" date="2018-05" db="EMBL/GenBank/DDBJ databases">
        <authorList>
            <person name="Lanie J.A."/>
            <person name="Ng W.-L."/>
            <person name="Kazmierczak K.M."/>
            <person name="Andrzejewski T.M."/>
            <person name="Davidsen T.M."/>
            <person name="Wayne K.J."/>
            <person name="Tettelin H."/>
            <person name="Glass J.I."/>
            <person name="Rusch D."/>
            <person name="Podicherti R."/>
            <person name="Tsui H.-C.T."/>
            <person name="Winkler M.E."/>
        </authorList>
    </citation>
    <scope>NUCLEOTIDE SEQUENCE</scope>
</reference>
<sequence length="192" mass="21994">MKIQCSLFTILFLVSFFINAQNLRLKTDKSTLKWTGKQITTKTHFGSLKFKSGNITFENGIISSGKFLVDMTSLLVEDLQGNYKQKLEGHLKSDDFFSVEKFNESSLTILSSSKNDSGLDVNGSLTIKGITLPIKFKLEDLEMDQEEVRWKGVLTFDRSKYNVRFRSGSFFQNLGDKLILDEIRIETLLDFY</sequence>